<dbReference type="InterPro" id="IPR050832">
    <property type="entry name" value="Bact_Acetyltransf"/>
</dbReference>
<dbReference type="InterPro" id="IPR000182">
    <property type="entry name" value="GNAT_dom"/>
</dbReference>
<dbReference type="GO" id="GO:0016747">
    <property type="term" value="F:acyltransferase activity, transferring groups other than amino-acyl groups"/>
    <property type="evidence" value="ECO:0007669"/>
    <property type="project" value="InterPro"/>
</dbReference>
<feature type="domain" description="N-acetyltransferase" evidence="3">
    <location>
        <begin position="1"/>
        <end position="150"/>
    </location>
</feature>
<name>A0A4S8PV95_9ACTN</name>
<dbReference type="InterPro" id="IPR016181">
    <property type="entry name" value="Acyl_CoA_acyltransferase"/>
</dbReference>
<dbReference type="PANTHER" id="PTHR43877">
    <property type="entry name" value="AMINOALKYLPHOSPHONATE N-ACETYLTRANSFERASE-RELATED-RELATED"/>
    <property type="match status" value="1"/>
</dbReference>
<keyword evidence="2" id="KW-0012">Acyltransferase</keyword>
<evidence type="ECO:0000313" key="4">
    <source>
        <dbReference type="EMBL" id="THV33692.1"/>
    </source>
</evidence>
<dbReference type="Pfam" id="PF13673">
    <property type="entry name" value="Acetyltransf_10"/>
    <property type="match status" value="1"/>
</dbReference>
<dbReference type="Proteomes" id="UP000308760">
    <property type="component" value="Unassembled WGS sequence"/>
</dbReference>
<dbReference type="OrthoDB" id="164032at2"/>
<evidence type="ECO:0000313" key="5">
    <source>
        <dbReference type="Proteomes" id="UP000308760"/>
    </source>
</evidence>
<sequence length="161" mass="16662">MTFRPGRADEAPSISALALRSKGYWGYSQEFLDSVRAELTYSPQVCASGGLVVAERAQRVLGFYRLVALVPVSKLESLFVDPDAIGTGVGKALLEHALAAAEAFGAEAVTLDADPNAEPFYAGNGAVRTGAIPSASIPGRSLPIMRFDLAGASRSGSAGST</sequence>
<dbReference type="PROSITE" id="PS51186">
    <property type="entry name" value="GNAT"/>
    <property type="match status" value="1"/>
</dbReference>
<dbReference type="Gene3D" id="3.40.630.30">
    <property type="match status" value="1"/>
</dbReference>
<dbReference type="EMBL" id="STGY01000083">
    <property type="protein sequence ID" value="THV33692.1"/>
    <property type="molecule type" value="Genomic_DNA"/>
</dbReference>
<evidence type="ECO:0000256" key="2">
    <source>
        <dbReference type="ARBA" id="ARBA00023315"/>
    </source>
</evidence>
<dbReference type="AlphaFoldDB" id="A0A4S8PV95"/>
<organism evidence="4 5">
    <name type="scientific">Glycomyces buryatensis</name>
    <dbReference type="NCBI Taxonomy" id="2570927"/>
    <lineage>
        <taxon>Bacteria</taxon>
        <taxon>Bacillati</taxon>
        <taxon>Actinomycetota</taxon>
        <taxon>Actinomycetes</taxon>
        <taxon>Glycomycetales</taxon>
        <taxon>Glycomycetaceae</taxon>
        <taxon>Glycomyces</taxon>
    </lineage>
</organism>
<evidence type="ECO:0000259" key="3">
    <source>
        <dbReference type="PROSITE" id="PS51186"/>
    </source>
</evidence>
<protein>
    <submittedName>
        <fullName evidence="4">GNAT family N-acetyltransferase</fullName>
    </submittedName>
</protein>
<dbReference type="SUPFAM" id="SSF55729">
    <property type="entry name" value="Acyl-CoA N-acyltransferases (Nat)"/>
    <property type="match status" value="1"/>
</dbReference>
<accession>A0A4S8PV95</accession>
<reference evidence="4 5" key="2">
    <citation type="submission" date="2019-05" db="EMBL/GenBank/DDBJ databases">
        <title>Glycomyces buryatensis sp. nov.</title>
        <authorList>
            <person name="Nikitina E."/>
        </authorList>
    </citation>
    <scope>NUCLEOTIDE SEQUENCE [LARGE SCALE GENOMIC DNA]</scope>
    <source>
        <strain evidence="4 5">18</strain>
    </source>
</reference>
<proteinExistence type="predicted"/>
<keyword evidence="5" id="KW-1185">Reference proteome</keyword>
<comment type="caution">
    <text evidence="4">The sequence shown here is derived from an EMBL/GenBank/DDBJ whole genome shotgun (WGS) entry which is preliminary data.</text>
</comment>
<evidence type="ECO:0000256" key="1">
    <source>
        <dbReference type="ARBA" id="ARBA00022679"/>
    </source>
</evidence>
<keyword evidence="1 4" id="KW-0808">Transferase</keyword>
<gene>
    <name evidence="4" type="ORF">FAB82_25235</name>
</gene>
<reference evidence="5" key="1">
    <citation type="submission" date="2019-04" db="EMBL/GenBank/DDBJ databases">
        <title>Nocardioides xinjiangensis sp. nov.</title>
        <authorList>
            <person name="Liu S."/>
        </authorList>
    </citation>
    <scope>NUCLEOTIDE SEQUENCE [LARGE SCALE GENOMIC DNA]</scope>
    <source>
        <strain evidence="5">18</strain>
    </source>
</reference>